<dbReference type="InterPro" id="IPR018392">
    <property type="entry name" value="LysM"/>
</dbReference>
<dbReference type="CDD" id="cd00118">
    <property type="entry name" value="LysM"/>
    <property type="match status" value="1"/>
</dbReference>
<dbReference type="Pfam" id="PF01476">
    <property type="entry name" value="LysM"/>
    <property type="match status" value="1"/>
</dbReference>
<evidence type="ECO:0000259" key="1">
    <source>
        <dbReference type="PROSITE" id="PS51782"/>
    </source>
</evidence>
<dbReference type="Gene3D" id="3.10.350.10">
    <property type="entry name" value="LysM domain"/>
    <property type="match status" value="1"/>
</dbReference>
<keyword evidence="3" id="KW-1185">Reference proteome</keyword>
<protein>
    <submittedName>
        <fullName evidence="2">LysM peptidoglycan-binding domain-containing protein</fullName>
    </submittedName>
</protein>
<sequence length="49" mass="5319">MLAGETLDRIAARYYGDSTRWRLLASANGIADPLELRAGALLSVPRMDA</sequence>
<reference evidence="2 3" key="1">
    <citation type="submission" date="2022-07" db="EMBL/GenBank/DDBJ databases">
        <title>Novel species in genus cellulomonas.</title>
        <authorList>
            <person name="Ye L."/>
        </authorList>
    </citation>
    <scope>NUCLEOTIDE SEQUENCE [LARGE SCALE GENOMIC DNA]</scope>
    <source>
        <strain evidence="3">zg-Y338</strain>
    </source>
</reference>
<name>A0ABY5L663_9CELL</name>
<dbReference type="Proteomes" id="UP001316189">
    <property type="component" value="Chromosome"/>
</dbReference>
<evidence type="ECO:0000313" key="3">
    <source>
        <dbReference type="Proteomes" id="UP001316189"/>
    </source>
</evidence>
<gene>
    <name evidence="2" type="ORF">NP064_08975</name>
</gene>
<dbReference type="PROSITE" id="PS51782">
    <property type="entry name" value="LYSM"/>
    <property type="match status" value="1"/>
</dbReference>
<organism evidence="2 3">
    <name type="scientific">Cellulomonas chengniuliangii</name>
    <dbReference type="NCBI Taxonomy" id="2968084"/>
    <lineage>
        <taxon>Bacteria</taxon>
        <taxon>Bacillati</taxon>
        <taxon>Actinomycetota</taxon>
        <taxon>Actinomycetes</taxon>
        <taxon>Micrococcales</taxon>
        <taxon>Cellulomonadaceae</taxon>
        <taxon>Cellulomonas</taxon>
    </lineage>
</organism>
<proteinExistence type="predicted"/>
<dbReference type="EMBL" id="CP101988">
    <property type="protein sequence ID" value="UUI76960.1"/>
    <property type="molecule type" value="Genomic_DNA"/>
</dbReference>
<feature type="domain" description="LysM" evidence="1">
    <location>
        <begin position="1"/>
        <end position="44"/>
    </location>
</feature>
<dbReference type="InterPro" id="IPR036779">
    <property type="entry name" value="LysM_dom_sf"/>
</dbReference>
<accession>A0ABY5L663</accession>
<evidence type="ECO:0000313" key="2">
    <source>
        <dbReference type="EMBL" id="UUI76960.1"/>
    </source>
</evidence>